<reference evidence="2" key="1">
    <citation type="journal article" date="2019" name="Int. J. Syst. Evol. Microbiol.">
        <title>The Global Catalogue of Microorganisms (GCM) 10K type strain sequencing project: providing services to taxonomists for standard genome sequencing and annotation.</title>
        <authorList>
            <consortium name="The Broad Institute Genomics Platform"/>
            <consortium name="The Broad Institute Genome Sequencing Center for Infectious Disease"/>
            <person name="Wu L."/>
            <person name="Ma J."/>
        </authorList>
    </citation>
    <scope>NUCLEOTIDE SEQUENCE [LARGE SCALE GENOMIC DNA]</scope>
    <source>
        <strain evidence="2">CGMCC 4.7397</strain>
    </source>
</reference>
<dbReference type="EMBL" id="JBHSQK010000047">
    <property type="protein sequence ID" value="MFC5950496.1"/>
    <property type="molecule type" value="Genomic_DNA"/>
</dbReference>
<dbReference type="Proteomes" id="UP001596119">
    <property type="component" value="Unassembled WGS sequence"/>
</dbReference>
<protein>
    <submittedName>
        <fullName evidence="1">Uncharacterized protein</fullName>
    </submittedName>
</protein>
<feature type="non-terminal residue" evidence="1">
    <location>
        <position position="1"/>
    </location>
</feature>
<sequence length="75" mass="7952">GHSPPRFLKHVLGVPLSAPDMTEEEALAAGMPAMGAGHEWLNVAEQPGRPQYARDLGIPLTSLDTWAREHLGGAA</sequence>
<evidence type="ECO:0000313" key="1">
    <source>
        <dbReference type="EMBL" id="MFC5950496.1"/>
    </source>
</evidence>
<name>A0ABW1I9Y8_9PSEU</name>
<organism evidence="1 2">
    <name type="scientific">Pseudonocardia lutea</name>
    <dbReference type="NCBI Taxonomy" id="2172015"/>
    <lineage>
        <taxon>Bacteria</taxon>
        <taxon>Bacillati</taxon>
        <taxon>Actinomycetota</taxon>
        <taxon>Actinomycetes</taxon>
        <taxon>Pseudonocardiales</taxon>
        <taxon>Pseudonocardiaceae</taxon>
        <taxon>Pseudonocardia</taxon>
    </lineage>
</organism>
<accession>A0ABW1I9Y8</accession>
<comment type="caution">
    <text evidence="1">The sequence shown here is derived from an EMBL/GenBank/DDBJ whole genome shotgun (WGS) entry which is preliminary data.</text>
</comment>
<gene>
    <name evidence="1" type="ORF">ACFQH9_19690</name>
</gene>
<proteinExistence type="predicted"/>
<evidence type="ECO:0000313" key="2">
    <source>
        <dbReference type="Proteomes" id="UP001596119"/>
    </source>
</evidence>
<keyword evidence="2" id="KW-1185">Reference proteome</keyword>